<organism evidence="12 13">
    <name type="scientific">Huiozyma naganishii (strain ATCC MYA-139 / BCRC 22969 / CBS 8797 / KCTC 17520 / NBRC 10181 / NCYC 3082 / Yp74L-3)</name>
    <name type="common">Yeast</name>
    <name type="synonym">Kazachstania naganishii</name>
    <dbReference type="NCBI Taxonomy" id="1071383"/>
    <lineage>
        <taxon>Eukaryota</taxon>
        <taxon>Fungi</taxon>
        <taxon>Dikarya</taxon>
        <taxon>Ascomycota</taxon>
        <taxon>Saccharomycotina</taxon>
        <taxon>Saccharomycetes</taxon>
        <taxon>Saccharomycetales</taxon>
        <taxon>Saccharomycetaceae</taxon>
        <taxon>Huiozyma</taxon>
    </lineage>
</organism>
<evidence type="ECO:0000256" key="6">
    <source>
        <dbReference type="ARBA" id="ARBA00023139"/>
    </source>
</evidence>
<evidence type="ECO:0000256" key="5">
    <source>
        <dbReference type="ARBA" id="ARBA00023136"/>
    </source>
</evidence>
<dbReference type="InterPro" id="IPR001594">
    <property type="entry name" value="Palmitoyltrfase_DHHC"/>
</dbReference>
<dbReference type="GO" id="GO:0019706">
    <property type="term" value="F:protein-cysteine S-palmitoyltransferase activity"/>
    <property type="evidence" value="ECO:0007669"/>
    <property type="project" value="UniProtKB-EC"/>
</dbReference>
<dbReference type="GeneID" id="34528387"/>
<feature type="transmembrane region" description="Helical" evidence="10">
    <location>
        <begin position="30"/>
        <end position="52"/>
    </location>
</feature>
<evidence type="ECO:0000313" key="13">
    <source>
        <dbReference type="Proteomes" id="UP000006310"/>
    </source>
</evidence>
<keyword evidence="4 10" id="KW-1133">Transmembrane helix</keyword>
<accession>J7RCM4</accession>
<keyword evidence="3 10" id="KW-0812">Transmembrane</keyword>
<dbReference type="AlphaFoldDB" id="J7RCM4"/>
<feature type="domain" description="Palmitoyltransferase DHHC" evidence="11">
    <location>
        <begin position="99"/>
        <end position="221"/>
    </location>
</feature>
<dbReference type="STRING" id="1071383.J7RCM4"/>
<keyword evidence="5 10" id="KW-0472">Membrane</keyword>
<evidence type="ECO:0000259" key="11">
    <source>
        <dbReference type="Pfam" id="PF01529"/>
    </source>
</evidence>
<sequence length="328" mass="37922">MVSVTSLFPKVLTVTLFAVTGYLCLEHVDVLSPCVVDPIVFLMVSLALYTYFRVINVGPGYPSDFPALKVLDMSAAEAGTELPPEYLTKRSLTVKKDGRFRVCQSCRYWKPDRCHHCSSCDRCILKMDHHCPWIAGCVGFRNQKLFIQFLLYTTAYAIFVLSMTSVQLYRWFYNDKFQEELISGYLLFLWIFSLVVFIAMTLFSAFSVSQVLKNQTTIEMYGVQRWRNQARILGDQQASLHDVNIFNLGSWRKNWDEVMGHTLYEWLLPITVYKHHLGGHSLDNQGVFFRVDLQLNQSILESANLQERLTRRVTPRSSLDVDSRPLIR</sequence>
<dbReference type="PANTHER" id="PTHR12246">
    <property type="entry name" value="PALMITOYLTRANSFERASE ZDHHC16"/>
    <property type="match status" value="1"/>
</dbReference>
<evidence type="ECO:0000256" key="2">
    <source>
        <dbReference type="ARBA" id="ARBA00022679"/>
    </source>
</evidence>
<evidence type="ECO:0000313" key="12">
    <source>
        <dbReference type="EMBL" id="CCK72620.1"/>
    </source>
</evidence>
<dbReference type="OMA" id="YTYFKVI"/>
<gene>
    <name evidence="12" type="primary">KNAG0K02570</name>
    <name evidence="12" type="ordered locus">KNAG_0K02570</name>
</gene>
<evidence type="ECO:0000256" key="7">
    <source>
        <dbReference type="ARBA" id="ARBA00023288"/>
    </source>
</evidence>
<dbReference type="EMBL" id="HE978324">
    <property type="protein sequence ID" value="CCK72620.1"/>
    <property type="molecule type" value="Genomic_DNA"/>
</dbReference>
<feature type="transmembrane region" description="Helical" evidence="10">
    <location>
        <begin position="184"/>
        <end position="206"/>
    </location>
</feature>
<dbReference type="InterPro" id="IPR039859">
    <property type="entry name" value="PFA4/ZDH16/20/ERF2-like"/>
</dbReference>
<evidence type="ECO:0000256" key="3">
    <source>
        <dbReference type="ARBA" id="ARBA00022692"/>
    </source>
</evidence>
<dbReference type="GO" id="GO:0042144">
    <property type="term" value="P:vacuole fusion, non-autophagic"/>
    <property type="evidence" value="ECO:0007669"/>
    <property type="project" value="EnsemblFungi"/>
</dbReference>
<keyword evidence="13" id="KW-1185">Reference proteome</keyword>
<dbReference type="Pfam" id="PF01529">
    <property type="entry name" value="DHHC"/>
    <property type="match status" value="1"/>
</dbReference>
<evidence type="ECO:0000256" key="9">
    <source>
        <dbReference type="ARBA" id="ARBA00048048"/>
    </source>
</evidence>
<name>J7RCM4_HUIN7</name>
<reference evidence="12 13" key="1">
    <citation type="journal article" date="2011" name="Proc. Natl. Acad. Sci. U.S.A.">
        <title>Evolutionary erosion of yeast sex chromosomes by mating-type switching accidents.</title>
        <authorList>
            <person name="Gordon J.L."/>
            <person name="Armisen D."/>
            <person name="Proux-Wera E."/>
            <person name="Oheigeartaigh S.S."/>
            <person name="Byrne K.P."/>
            <person name="Wolfe K.H."/>
        </authorList>
    </citation>
    <scope>NUCLEOTIDE SEQUENCE [LARGE SCALE GENOMIC DNA]</scope>
    <source>
        <strain evidence="13">ATCC MYA-139 / BCRC 22969 / CBS 8797 / CCRC 22969 / KCTC 17520 / NBRC 10181 / NCYC 3082</strain>
    </source>
</reference>
<evidence type="ECO:0000256" key="4">
    <source>
        <dbReference type="ARBA" id="ARBA00022989"/>
    </source>
</evidence>
<evidence type="ECO:0000256" key="10">
    <source>
        <dbReference type="RuleBase" id="RU079119"/>
    </source>
</evidence>
<keyword evidence="6" id="KW-0564">Palmitate</keyword>
<evidence type="ECO:0000256" key="1">
    <source>
        <dbReference type="ARBA" id="ARBA00004141"/>
    </source>
</evidence>
<dbReference type="eggNOG" id="KOG1315">
    <property type="taxonomic scope" value="Eukaryota"/>
</dbReference>
<comment type="similarity">
    <text evidence="10">Belongs to the DHHC palmitoyltransferase family.</text>
</comment>
<comment type="subcellular location">
    <subcellularLocation>
        <location evidence="1">Membrane</location>
        <topology evidence="1">Multi-pass membrane protein</topology>
    </subcellularLocation>
</comment>
<proteinExistence type="inferred from homology"/>
<keyword evidence="2 10" id="KW-0808">Transferase</keyword>
<dbReference type="GO" id="GO:0000329">
    <property type="term" value="C:fungal-type vacuole membrane"/>
    <property type="evidence" value="ECO:0007669"/>
    <property type="project" value="EnsemblFungi"/>
</dbReference>
<dbReference type="EC" id="2.3.1.225" evidence="10"/>
<comment type="domain">
    <text evidence="10">The DHHC domain is required for palmitoyltransferase activity.</text>
</comment>
<feature type="transmembrane region" description="Helical" evidence="10">
    <location>
        <begin position="149"/>
        <end position="172"/>
    </location>
</feature>
<dbReference type="Proteomes" id="UP000006310">
    <property type="component" value="Chromosome 11"/>
</dbReference>
<reference evidence="13" key="2">
    <citation type="submission" date="2012-08" db="EMBL/GenBank/DDBJ databases">
        <title>Genome sequence of Kazachstania naganishii.</title>
        <authorList>
            <person name="Gordon J.L."/>
            <person name="Armisen D."/>
            <person name="Proux-Wera E."/>
            <person name="OhEigeartaigh S.S."/>
            <person name="Byrne K.P."/>
            <person name="Wolfe K.H."/>
        </authorList>
    </citation>
    <scope>NUCLEOTIDE SEQUENCE [LARGE SCALE GENOMIC DNA]</scope>
    <source>
        <strain evidence="13">ATCC MYA-139 / BCRC 22969 / CBS 8797 / CCRC 22969 / KCTC 17520 / NBRC 10181 / NCYC 3082</strain>
    </source>
</reference>
<dbReference type="RefSeq" id="XP_022466865.1">
    <property type="nucleotide sequence ID" value="XM_022610583.1"/>
</dbReference>
<dbReference type="KEGG" id="kng:KNAG_0K02570"/>
<keyword evidence="8 10" id="KW-0012">Acyltransferase</keyword>
<feature type="transmembrane region" description="Helical" evidence="10">
    <location>
        <begin position="7"/>
        <end position="24"/>
    </location>
</feature>
<comment type="catalytic activity">
    <reaction evidence="9 10">
        <text>L-cysteinyl-[protein] + hexadecanoyl-CoA = S-hexadecanoyl-L-cysteinyl-[protein] + CoA</text>
        <dbReference type="Rhea" id="RHEA:36683"/>
        <dbReference type="Rhea" id="RHEA-COMP:10131"/>
        <dbReference type="Rhea" id="RHEA-COMP:11032"/>
        <dbReference type="ChEBI" id="CHEBI:29950"/>
        <dbReference type="ChEBI" id="CHEBI:57287"/>
        <dbReference type="ChEBI" id="CHEBI:57379"/>
        <dbReference type="ChEBI" id="CHEBI:74151"/>
        <dbReference type="EC" id="2.3.1.225"/>
    </reaction>
</comment>
<evidence type="ECO:0000256" key="8">
    <source>
        <dbReference type="ARBA" id="ARBA00023315"/>
    </source>
</evidence>
<dbReference type="OrthoDB" id="302728at2759"/>
<protein>
    <recommendedName>
        <fullName evidence="10">Palmitoyltransferase</fullName>
        <ecNumber evidence="10">2.3.1.225</ecNumber>
    </recommendedName>
</protein>
<dbReference type="HOGENOM" id="CLU_027721_0_0_1"/>
<dbReference type="PROSITE" id="PS50216">
    <property type="entry name" value="DHHC"/>
    <property type="match status" value="1"/>
</dbReference>
<keyword evidence="7" id="KW-0449">Lipoprotein</keyword>